<feature type="transmembrane region" description="Helical" evidence="16">
    <location>
        <begin position="1804"/>
        <end position="1827"/>
    </location>
</feature>
<feature type="region of interest" description="Disordered" evidence="15">
    <location>
        <begin position="237"/>
        <end position="507"/>
    </location>
</feature>
<dbReference type="GO" id="GO:0006914">
    <property type="term" value="P:autophagy"/>
    <property type="evidence" value="ECO:0007669"/>
    <property type="project" value="UniProtKB-KW"/>
</dbReference>
<feature type="transmembrane region" description="Helical" evidence="16">
    <location>
        <begin position="2188"/>
        <end position="2211"/>
    </location>
</feature>
<feature type="compositionally biased region" description="Low complexity" evidence="15">
    <location>
        <begin position="153"/>
        <end position="162"/>
    </location>
</feature>
<dbReference type="Gene3D" id="3.10.20.90">
    <property type="entry name" value="Phosphatidylinositol 3-kinase Catalytic Subunit, Chain A, domain 1"/>
    <property type="match status" value="1"/>
</dbReference>
<keyword evidence="12 16" id="KW-0472">Membrane</keyword>
<feature type="region of interest" description="Disordered" evidence="15">
    <location>
        <begin position="1500"/>
        <end position="1541"/>
    </location>
</feature>
<keyword evidence="14" id="KW-0968">Cytoplasmic vesicle</keyword>
<evidence type="ECO:0000313" key="17">
    <source>
        <dbReference type="EMBL" id="WFD38068.1"/>
    </source>
</evidence>
<organism evidence="17 18">
    <name type="scientific">Malassezia japonica</name>
    <dbReference type="NCBI Taxonomy" id="223818"/>
    <lineage>
        <taxon>Eukaryota</taxon>
        <taxon>Fungi</taxon>
        <taxon>Dikarya</taxon>
        <taxon>Basidiomycota</taxon>
        <taxon>Ustilaginomycotina</taxon>
        <taxon>Malasseziomycetes</taxon>
        <taxon>Malasseziales</taxon>
        <taxon>Malasseziaceae</taxon>
        <taxon>Malassezia</taxon>
    </lineage>
</organism>
<evidence type="ECO:0000256" key="10">
    <source>
        <dbReference type="ARBA" id="ARBA00022989"/>
    </source>
</evidence>
<dbReference type="Pfam" id="PF03169">
    <property type="entry name" value="OPT"/>
    <property type="match status" value="1"/>
</dbReference>
<evidence type="ECO:0000256" key="2">
    <source>
        <dbReference type="ARBA" id="ARBA00004512"/>
    </source>
</evidence>
<dbReference type="CDD" id="cd16128">
    <property type="entry name" value="Ubl_ATG8"/>
    <property type="match status" value="1"/>
</dbReference>
<evidence type="ECO:0000256" key="13">
    <source>
        <dbReference type="ARBA" id="ARBA00023288"/>
    </source>
</evidence>
<dbReference type="InterPro" id="IPR004813">
    <property type="entry name" value="OPT"/>
</dbReference>
<reference evidence="17" key="1">
    <citation type="submission" date="2023-03" db="EMBL/GenBank/DDBJ databases">
        <title>Mating type loci evolution in Malassezia.</title>
        <authorList>
            <person name="Coelho M.A."/>
        </authorList>
    </citation>
    <scope>NUCLEOTIDE SEQUENCE</scope>
    <source>
        <strain evidence="17">CBS 9431</strain>
    </source>
</reference>
<dbReference type="NCBIfam" id="TIGR00727">
    <property type="entry name" value="ISP4_OPT"/>
    <property type="match status" value="1"/>
</dbReference>
<comment type="subcellular location">
    <subcellularLocation>
        <location evidence="2">Cytoplasmic vesicle</location>
        <location evidence="2">Autophagosome membrane</location>
        <topology evidence="2">Lipid-anchor</topology>
    </subcellularLocation>
    <subcellularLocation>
        <location evidence="1">Membrane</location>
        <topology evidence="1">Multi-pass membrane protein</topology>
    </subcellularLocation>
</comment>
<feature type="transmembrane region" description="Helical" evidence="16">
    <location>
        <begin position="1592"/>
        <end position="1611"/>
    </location>
</feature>
<feature type="compositionally biased region" description="Polar residues" evidence="15">
    <location>
        <begin position="332"/>
        <end position="345"/>
    </location>
</feature>
<feature type="transmembrane region" description="Helical" evidence="16">
    <location>
        <begin position="1672"/>
        <end position="1697"/>
    </location>
</feature>
<feature type="transmembrane region" description="Helical" evidence="16">
    <location>
        <begin position="1882"/>
        <end position="1901"/>
    </location>
</feature>
<evidence type="ECO:0000256" key="16">
    <source>
        <dbReference type="SAM" id="Phobius"/>
    </source>
</evidence>
<dbReference type="GO" id="GO:0000421">
    <property type="term" value="C:autophagosome membrane"/>
    <property type="evidence" value="ECO:0007669"/>
    <property type="project" value="UniProtKB-SubCell"/>
</dbReference>
<comment type="similarity">
    <text evidence="4">Belongs to the oligopeptide OPT transporter family.</text>
</comment>
<feature type="transmembrane region" description="Helical" evidence="16">
    <location>
        <begin position="1934"/>
        <end position="1952"/>
    </location>
</feature>
<feature type="transmembrane region" description="Helical" evidence="16">
    <location>
        <begin position="2114"/>
        <end position="2131"/>
    </location>
</feature>
<dbReference type="SUPFAM" id="SSF54236">
    <property type="entry name" value="Ubiquitin-like"/>
    <property type="match status" value="1"/>
</dbReference>
<evidence type="ECO:0000313" key="18">
    <source>
        <dbReference type="Proteomes" id="UP001217754"/>
    </source>
</evidence>
<evidence type="ECO:0000256" key="7">
    <source>
        <dbReference type="ARBA" id="ARBA00022692"/>
    </source>
</evidence>
<dbReference type="RefSeq" id="XP_060120965.1">
    <property type="nucleotide sequence ID" value="XM_060264982.1"/>
</dbReference>
<dbReference type="EMBL" id="CP119958">
    <property type="protein sequence ID" value="WFD38068.1"/>
    <property type="molecule type" value="Genomic_DNA"/>
</dbReference>
<feature type="transmembrane region" description="Helical" evidence="16">
    <location>
        <begin position="1562"/>
        <end position="1580"/>
    </location>
</feature>
<keyword evidence="8" id="KW-0571">Peptide transport</keyword>
<feature type="compositionally biased region" description="Low complexity" evidence="15">
    <location>
        <begin position="386"/>
        <end position="400"/>
    </location>
</feature>
<keyword evidence="13" id="KW-0449">Lipoprotein</keyword>
<proteinExistence type="inferred from homology"/>
<feature type="region of interest" description="Disordered" evidence="15">
    <location>
        <begin position="139"/>
        <end position="211"/>
    </location>
</feature>
<evidence type="ECO:0000256" key="14">
    <source>
        <dbReference type="ARBA" id="ARBA00023329"/>
    </source>
</evidence>
<feature type="transmembrane region" description="Helical" evidence="16">
    <location>
        <begin position="2143"/>
        <end position="2176"/>
    </location>
</feature>
<dbReference type="GO" id="GO:0015031">
    <property type="term" value="P:protein transport"/>
    <property type="evidence" value="ECO:0007669"/>
    <property type="project" value="UniProtKB-KW"/>
</dbReference>
<feature type="compositionally biased region" description="Polar residues" evidence="15">
    <location>
        <begin position="730"/>
        <end position="744"/>
    </location>
</feature>
<keyword evidence="10 16" id="KW-1133">Transmembrane helix</keyword>
<dbReference type="SUPFAM" id="SSF48371">
    <property type="entry name" value="ARM repeat"/>
    <property type="match status" value="1"/>
</dbReference>
<keyword evidence="11" id="KW-0072">Autophagy</keyword>
<dbReference type="InterPro" id="IPR004241">
    <property type="entry name" value="Atg8-like"/>
</dbReference>
<dbReference type="InterPro" id="IPR011989">
    <property type="entry name" value="ARM-like"/>
</dbReference>
<evidence type="ECO:0000256" key="9">
    <source>
        <dbReference type="ARBA" id="ARBA00022927"/>
    </source>
</evidence>
<dbReference type="Pfam" id="PF02991">
    <property type="entry name" value="ATG8"/>
    <property type="match status" value="1"/>
</dbReference>
<keyword evidence="18" id="KW-1185">Reference proteome</keyword>
<keyword evidence="9" id="KW-0653">Protein transport</keyword>
<evidence type="ECO:0000256" key="6">
    <source>
        <dbReference type="ARBA" id="ARBA00022448"/>
    </source>
</evidence>
<evidence type="ECO:0000256" key="5">
    <source>
        <dbReference type="ARBA" id="ARBA00018072"/>
    </source>
</evidence>
<feature type="compositionally biased region" description="Acidic residues" evidence="15">
    <location>
        <begin position="408"/>
        <end position="419"/>
    </location>
</feature>
<comment type="similarity">
    <text evidence="3">Belongs to the ATG8 family.</text>
</comment>
<evidence type="ECO:0000256" key="12">
    <source>
        <dbReference type="ARBA" id="ARBA00023136"/>
    </source>
</evidence>
<feature type="transmembrane region" description="Helical" evidence="16">
    <location>
        <begin position="1732"/>
        <end position="1752"/>
    </location>
</feature>
<protein>
    <recommendedName>
        <fullName evidence="5">Autophagy-related protein 8</fullName>
    </recommendedName>
</protein>
<feature type="transmembrane region" description="Helical" evidence="16">
    <location>
        <begin position="1964"/>
        <end position="1983"/>
    </location>
</feature>
<evidence type="ECO:0000256" key="3">
    <source>
        <dbReference type="ARBA" id="ARBA00007293"/>
    </source>
</evidence>
<dbReference type="NCBIfam" id="TIGR00728">
    <property type="entry name" value="OPT_sfam"/>
    <property type="match status" value="1"/>
</dbReference>
<dbReference type="PANTHER" id="PTHR22601">
    <property type="entry name" value="ISP4 LIKE PROTEIN"/>
    <property type="match status" value="1"/>
</dbReference>
<feature type="compositionally biased region" description="Acidic residues" evidence="15">
    <location>
        <begin position="450"/>
        <end position="464"/>
    </location>
</feature>
<evidence type="ECO:0000256" key="8">
    <source>
        <dbReference type="ARBA" id="ARBA00022856"/>
    </source>
</evidence>
<sequence length="2250" mass="248417">MRSAFKKEHSFEQRKIEADRIRQKYPDRIPVICEKADKTDIPTIDKKKYLVPSDLTVGQFVYVIRKRIKLVPEKAIFIFVGDILPATAALMSAIYEEYKDEDGFLYVSYSGENTFPPQPIPIRRPRTTDEALMSTHGLCASRSPLSNSDGEYPSSPSSPLSPTNSARRVLDSRHRAPSPSRSPPFGVSRPLRRVPSHGSLLGGGRASPPSGNWLAHSSSLWPDGQFSASTNARISSPLTENALDGPAEYIPRSGAPTMGPDVVNSVWIESPPHRHRTSPSGEGEAHLSPSPVLSGSSSNESPSDKISLGFPRLSSLSLSGSPPVSLEHGRASPSNANELSSSPRSPSLHAGNSPESPPKVRSNIALPPRSGYSLSDDSDSVRSETDGSNGSGVSSSGSGSENEHENGGNDDDDDDDDESDARLRRWQMARAASQDRTERGGDDTQFENSSFEDDDTSNDADAEDEASREVRKPVPIVPPAVDETEDTPMHDYAPDGAVDPLVAVDSPTIPDTESLEDGLSSLERIFLFAKSDMAYHRVLVSRCLAEWIREVDLTDAVEYVIPLLNELATDEIEVSAVFAPELGRLMWFFFRNCPLAELQEEESSNEGSTDEEIIPRPHLPVGIFSTLLCALLLNPNSAVSGATQASIVEYFLRTKHYDEVVDNGAAPDSGTTESAEEVSMADLVVQGTAREGKMVPLAPYHFGRAARNAVLNELFENVAIAISRFDGSDSRSQQSEDVLPTSASGAPAGQADATGIAPADSLLSQSLDHGQYDEESALGRMMSVNLLAAITVEGGFTTEQLALRVVPEITSWPLDPAFFVRKEVAAAIGIIGKALVAQQSKESSGFDYAETDAPQRLLTAVNRVLLDHVWQVRQAACYSLPGVFSTQPHGPKRRKDLVIIMRALHQDVSPNVQLAAFEMIGEVIYLFHNDPNGVPNELVNLFLGSPMPTKGETERAYDPSDLLCNPDKSLIVAFNYPAVVLTMGAEHWGELRELYLQLTHHVYENVRNSLAASLHEIAKLIGSDAANADLVPVAERFLRDPCTDVTATLLEHMDEFWLVLPVDTAKSQLRQMPMLWLSNFSHDWRLRESIAQHIMTLAPSLLLADEDGCLVTLLLLALNDPVNALRTVGVQAVPVTYATFHAQDEAIADGFLSMICDLVEAAAYRQRVTFLHVIGALVEHGIPRARFEALILPRLVRLASDDVIDVRIALARTTRQVWLSSDLYPEGTQRPSDLVRLVASLGRNACLDVAEPASHLLPDAERATVAATLQASPPLRPKTLELGPASYSNSNSVRPRTARLRHLSLDRPPSDDANVPEDVSVASRTLPGDADEDEEEDVFAFVPRPAEVRSPQNGRDWSFDIPRDEEDAWMEDMDSVNVDMNRLSVPMSIKDPLMDESRSEFASRDGLYPRLFNSRDGRPLAPGRHGDVRPAEKPFSWDEYDTVAADAMPSVHIGPRGSLHRSKSVSGYSDVPATVHSIEMDDLGDDTVRNRPDSRMVYEGEDASMLPTHTHNKNDAPAPPEDFVDTPGPSEIGEEEDSPYPEVRASVSNIDDPSMPVITLRMWFLALLLSSIGGGVNMFLSLRNPSPMLSPVILQLLAYFLGKFLALVLPIDVYRLPRWLGGFEFTLNPGAFNIKEHTLISIMVNITIAQAYAINFIMVTELPRFYGSLSPASFEFVFTLCAQVIGFGLSGFLHPFLVWPAKMLWPQTLLTSTILNTLHAEEEPMDKSISRLRWFIYVGLGACLYNFIPNFFMNALSQMCWTCWIAKDNIKLNIVTGVNGMGLTSLTFDWTQAAYLSSPLVTPWWAEVNIFAGFVVFMWILAPALYFSNTIQLAHFPFNAGQSFDRFGNPYNLRRVLEPGSFAFVQENYDNYSKMVLPNTFLLSYFAGFVALTAVLVHAVLNHGGDILRGLRVLPRPPDDIHAKLMRRYKAVPMWWYQWILVFCLIAILVVMEYADLNIRSGMVLLAIIIPAVYALPSGYIFALTGQMVGTNVVSDIIGGYMLTEHPKSFLLFKSLSVQTLIGCLSFTSDLKIGHYMKVPPRAVYAVQLVGTLVVVCVQLGVKRLLVKAVPDLCTPNQQYRLTCQGLNVYFTSSLVWGVIGPRRIFTESEYRPVLWGLFIGAILPIMVWLAKRKYPRSWVRLVSIPVFFTGASVLPAATAINFTSFIAVAFVFQYWLKRHNFRWWSKYNFVTANALDAGTILSELIIFFLIQLPSNDRWDIQWWGNSVMQDTADMLRTPLLPIPESGLDL</sequence>
<feature type="compositionally biased region" description="Low complexity" evidence="15">
    <location>
        <begin position="288"/>
        <end position="326"/>
    </location>
</feature>
<dbReference type="InterPro" id="IPR004648">
    <property type="entry name" value="Oligpept_transpt"/>
</dbReference>
<dbReference type="InterPro" id="IPR029071">
    <property type="entry name" value="Ubiquitin-like_domsf"/>
</dbReference>
<dbReference type="Proteomes" id="UP001217754">
    <property type="component" value="Chromosome 1"/>
</dbReference>
<dbReference type="GO" id="GO:0035673">
    <property type="term" value="F:oligopeptide transmembrane transporter activity"/>
    <property type="evidence" value="ECO:0007669"/>
    <property type="project" value="InterPro"/>
</dbReference>
<gene>
    <name evidence="17" type="ORF">MJAP1_001016</name>
</gene>
<feature type="transmembrane region" description="Helical" evidence="16">
    <location>
        <begin position="1639"/>
        <end position="1660"/>
    </location>
</feature>
<keyword evidence="6" id="KW-0813">Transport</keyword>
<evidence type="ECO:0000256" key="1">
    <source>
        <dbReference type="ARBA" id="ARBA00004141"/>
    </source>
</evidence>
<feature type="compositionally biased region" description="Basic and acidic residues" evidence="15">
    <location>
        <begin position="433"/>
        <end position="442"/>
    </location>
</feature>
<dbReference type="InterPro" id="IPR016024">
    <property type="entry name" value="ARM-type_fold"/>
</dbReference>
<name>A0AAF0J992_9BASI</name>
<accession>A0AAF0J992</accession>
<dbReference type="GO" id="GO:0031410">
    <property type="term" value="C:cytoplasmic vesicle"/>
    <property type="evidence" value="ECO:0007669"/>
    <property type="project" value="UniProtKB-KW"/>
</dbReference>
<feature type="region of interest" description="Disordered" evidence="15">
    <location>
        <begin position="1270"/>
        <end position="1296"/>
    </location>
</feature>
<keyword evidence="7 16" id="KW-0812">Transmembrane</keyword>
<evidence type="ECO:0000256" key="15">
    <source>
        <dbReference type="SAM" id="MobiDB-lite"/>
    </source>
</evidence>
<feature type="region of interest" description="Disordered" evidence="15">
    <location>
        <begin position="729"/>
        <end position="751"/>
    </location>
</feature>
<feature type="transmembrane region" description="Helical" evidence="16">
    <location>
        <begin position="2043"/>
        <end position="2062"/>
    </location>
</feature>
<evidence type="ECO:0000256" key="11">
    <source>
        <dbReference type="ARBA" id="ARBA00023006"/>
    </source>
</evidence>
<dbReference type="Gene3D" id="1.25.10.10">
    <property type="entry name" value="Leucine-rich Repeat Variant"/>
    <property type="match status" value="1"/>
</dbReference>
<evidence type="ECO:0000256" key="4">
    <source>
        <dbReference type="ARBA" id="ARBA00008807"/>
    </source>
</evidence>
<dbReference type="GeneID" id="85224665"/>